<dbReference type="InterPro" id="IPR010559">
    <property type="entry name" value="Sig_transdc_His_kin_internal"/>
</dbReference>
<dbReference type="PANTHER" id="PTHR34220:SF7">
    <property type="entry name" value="SENSOR HISTIDINE KINASE YPDA"/>
    <property type="match status" value="1"/>
</dbReference>
<protein>
    <recommendedName>
        <fullName evidence="8">Signal transduction histidine kinase internal region domain-containing protein</fullName>
    </recommendedName>
</protein>
<feature type="region of interest" description="Disordered" evidence="1">
    <location>
        <begin position="1"/>
        <end position="65"/>
    </location>
</feature>
<feature type="domain" description="Signal transduction histidine kinase internal region" evidence="3">
    <location>
        <begin position="717"/>
        <end position="795"/>
    </location>
</feature>
<feature type="transmembrane region" description="Helical" evidence="2">
    <location>
        <begin position="500"/>
        <end position="523"/>
    </location>
</feature>
<dbReference type="InterPro" id="IPR036890">
    <property type="entry name" value="HATPase_C_sf"/>
</dbReference>
<dbReference type="InterPro" id="IPR011622">
    <property type="entry name" value="7TMR_DISM_rcpt_extracell_dom2"/>
</dbReference>
<dbReference type="SUPFAM" id="SSF55874">
    <property type="entry name" value="ATPase domain of HSP90 chaperone/DNA topoisomerase II/histidine kinase"/>
    <property type="match status" value="1"/>
</dbReference>
<dbReference type="Proteomes" id="UP000223913">
    <property type="component" value="Unassembled WGS sequence"/>
</dbReference>
<dbReference type="Pfam" id="PF07695">
    <property type="entry name" value="7TMR-DISM_7TM"/>
    <property type="match status" value="1"/>
</dbReference>
<feature type="domain" description="7TM-DISM receptor extracellular" evidence="5">
    <location>
        <begin position="138"/>
        <end position="254"/>
    </location>
</feature>
<dbReference type="EMBL" id="PDUD01000044">
    <property type="protein sequence ID" value="PHN02163.1"/>
    <property type="molecule type" value="Genomic_DNA"/>
</dbReference>
<keyword evidence="2" id="KW-0472">Membrane</keyword>
<evidence type="ECO:0008006" key="8">
    <source>
        <dbReference type="Google" id="ProtNLM"/>
    </source>
</evidence>
<feature type="transmembrane region" description="Helical" evidence="2">
    <location>
        <begin position="669"/>
        <end position="688"/>
    </location>
</feature>
<feature type="transmembrane region" description="Helical" evidence="2">
    <location>
        <begin position="642"/>
        <end position="663"/>
    </location>
</feature>
<feature type="transmembrane region" description="Helical" evidence="2">
    <location>
        <begin position="474"/>
        <end position="493"/>
    </location>
</feature>
<evidence type="ECO:0000259" key="4">
    <source>
        <dbReference type="Pfam" id="PF07695"/>
    </source>
</evidence>
<name>A0A2D0N339_FLAN2</name>
<feature type="transmembrane region" description="Helical" evidence="2">
    <location>
        <begin position="535"/>
        <end position="560"/>
    </location>
</feature>
<feature type="domain" description="7TM-DISM receptor extracellular" evidence="5">
    <location>
        <begin position="332"/>
        <end position="443"/>
    </location>
</feature>
<proteinExistence type="predicted"/>
<dbReference type="Gene3D" id="3.30.565.10">
    <property type="entry name" value="Histidine kinase-like ATPase, C-terminal domain"/>
    <property type="match status" value="1"/>
</dbReference>
<dbReference type="AlphaFoldDB" id="A0A2D0N339"/>
<comment type="caution">
    <text evidence="6">The sequence shown here is derived from an EMBL/GenBank/DDBJ whole genome shotgun (WGS) entry which is preliminary data.</text>
</comment>
<dbReference type="GO" id="GO:0000155">
    <property type="term" value="F:phosphorelay sensor kinase activity"/>
    <property type="evidence" value="ECO:0007669"/>
    <property type="project" value="InterPro"/>
</dbReference>
<accession>A0A2D0N339</accession>
<dbReference type="InterPro" id="IPR011623">
    <property type="entry name" value="7TMR_DISM_rcpt_extracell_dom1"/>
</dbReference>
<dbReference type="GO" id="GO:0016020">
    <property type="term" value="C:membrane"/>
    <property type="evidence" value="ECO:0007669"/>
    <property type="project" value="InterPro"/>
</dbReference>
<feature type="transmembrane region" description="Helical" evidence="2">
    <location>
        <begin position="615"/>
        <end position="633"/>
    </location>
</feature>
<keyword evidence="7" id="KW-1185">Reference proteome</keyword>
<reference evidence="6 7" key="1">
    <citation type="submission" date="2017-10" db="EMBL/GenBank/DDBJ databases">
        <title>The draft genome sequence of Lewinella nigricans NBRC 102662.</title>
        <authorList>
            <person name="Wang K."/>
        </authorList>
    </citation>
    <scope>NUCLEOTIDE SEQUENCE [LARGE SCALE GENOMIC DNA]</scope>
    <source>
        <strain evidence="6 7">NBRC 102662</strain>
    </source>
</reference>
<evidence type="ECO:0000259" key="3">
    <source>
        <dbReference type="Pfam" id="PF06580"/>
    </source>
</evidence>
<evidence type="ECO:0000259" key="5">
    <source>
        <dbReference type="Pfam" id="PF07696"/>
    </source>
</evidence>
<dbReference type="PANTHER" id="PTHR34220">
    <property type="entry name" value="SENSOR HISTIDINE KINASE YPDA"/>
    <property type="match status" value="1"/>
</dbReference>
<dbReference type="InterPro" id="IPR050640">
    <property type="entry name" value="Bact_2-comp_sensor_kinase"/>
</dbReference>
<gene>
    <name evidence="6" type="ORF">CRP01_33785</name>
</gene>
<dbReference type="Pfam" id="PF06580">
    <property type="entry name" value="His_kinase"/>
    <property type="match status" value="1"/>
</dbReference>
<evidence type="ECO:0000313" key="7">
    <source>
        <dbReference type="Proteomes" id="UP000223913"/>
    </source>
</evidence>
<organism evidence="6 7">
    <name type="scientific">Flavilitoribacter nigricans (strain ATCC 23147 / DSM 23189 / NBRC 102662 / NCIMB 1420 / SS-2)</name>
    <name type="common">Lewinella nigricans</name>
    <dbReference type="NCBI Taxonomy" id="1122177"/>
    <lineage>
        <taxon>Bacteria</taxon>
        <taxon>Pseudomonadati</taxon>
        <taxon>Bacteroidota</taxon>
        <taxon>Saprospiria</taxon>
        <taxon>Saprospirales</taxon>
        <taxon>Lewinellaceae</taxon>
        <taxon>Flavilitoribacter</taxon>
    </lineage>
</organism>
<feature type="transmembrane region" description="Helical" evidence="2">
    <location>
        <begin position="572"/>
        <end position="595"/>
    </location>
</feature>
<dbReference type="Gene3D" id="2.60.40.2380">
    <property type="match status" value="2"/>
</dbReference>
<dbReference type="Pfam" id="PF07696">
    <property type="entry name" value="7TMR-DISMED2"/>
    <property type="match status" value="2"/>
</dbReference>
<keyword evidence="2" id="KW-0812">Transmembrane</keyword>
<dbReference type="OrthoDB" id="6190788at2"/>
<evidence type="ECO:0000313" key="6">
    <source>
        <dbReference type="EMBL" id="PHN02163.1"/>
    </source>
</evidence>
<evidence type="ECO:0000256" key="1">
    <source>
        <dbReference type="SAM" id="MobiDB-lite"/>
    </source>
</evidence>
<sequence length="921" mass="106874">MHCGRQRYRSETGRGITGQYPQRTPLLWHQTHPGPATGQSTTIQPSLRDQYNRQDRKRPGGGYTGGVEFGLMYRPSKSRRLRRSRTQIITLMKIQNLLFLLLSFAGQLSGQSAPVYPITSEFAGTNYEQERYNDLYDYTEILIDPTGEWTYEDARTRSDQFGPNTTRTDRNVDHIYWVKLRLRADTAARYLFSAGYLYGDFAQVDVYYEHQDSLIRQTAGYQLKAAEKIIRRSGSYFWIDVPADNILTVYLRVDDVTWYCECMQRYPVSIYHIDPQSIMSWRAAYTLPDMEAPEFISLDQETGEMVGRMDKVRGTDNSWLATKRRVVSLVRYFEFYPDTDCNRSLEEVQRDWDNKAFFRGYKRFDFARDTCYWARLEVINPEPFPQTRTFAYAFCRWDRIDYYLPGSDGQYAAHEAFPNANDQKAFTFTIPANDTVVLYIRYPRQTNAYGANGSMVDIHPEDLHRSQQLIRYKYLLAGGMLFFMIYFLLQVIVTREKVMFYYCLLLFGLSPYLLASLNLTPIFEYTQNIFHVSRTLHWISLFVGATLATVGFLKFSQIILDFKTTFPKFNRLIGYILFVECMLGLVATITAIIITNVPNFFSNSTFRLVEKGFNSFNGILMIFIISLAVKAYFRKVPLSGNYLIAILPLAIGVLNNTIVRPYFLPEIPVFLPFIICMLVSLMLYGILIGGQFNRMKLQESRATQKSTYLQNQLLQVESKALRAQMNPHFIFNCLNSIKGLIQETANQQAIHYLTLFSKFIRRVLQHSEEKQISLEEELEMSRLYIEMERLRFEKSFTYKVEIDPAVDTSFFRVPPMILQPILENAIWHGLMHKQGDREIRLEIKAEGEGVKCIVEDNGIGRKQAAALQVNARNGHRSFGTKLILDRLQVNQQLFNHHFVINIIDKIVNGRAAGTRVELSLD</sequence>
<evidence type="ECO:0000256" key="2">
    <source>
        <dbReference type="SAM" id="Phobius"/>
    </source>
</evidence>
<feature type="compositionally biased region" description="Polar residues" evidence="1">
    <location>
        <begin position="37"/>
        <end position="49"/>
    </location>
</feature>
<keyword evidence="2" id="KW-1133">Transmembrane helix</keyword>
<feature type="domain" description="7TM-DISM receptor extracellular" evidence="4">
    <location>
        <begin position="474"/>
        <end position="666"/>
    </location>
</feature>